<dbReference type="RefSeq" id="WP_346751281.1">
    <property type="nucleotide sequence ID" value="NZ_JAUJEA010000002.1"/>
</dbReference>
<accession>A0ABT8KNY1</accession>
<protein>
    <submittedName>
        <fullName evidence="1">Uncharacterized protein</fullName>
    </submittedName>
</protein>
<sequence length="201" mass="22837">MKDTNKNENNGSLSRNDQLGCINLIIGAAECLKKSATDDQQFFVDTIIQKAWELRDDIGGAIKETLSELPDGYDYIYINEIVERIVSSTKMEAGSFEWDFENNYEGDFYSRPGIFAYLIQNLLLCSLHFEATKIQLRIDNWDNRGISMQITDNATIEETNVTDNAFSKIIDTIVEALEGIIEKPNNNCVIIRLPNSIQKTH</sequence>
<evidence type="ECO:0000313" key="2">
    <source>
        <dbReference type="Proteomes" id="UP001172082"/>
    </source>
</evidence>
<evidence type="ECO:0000313" key="1">
    <source>
        <dbReference type="EMBL" id="MDN5201255.1"/>
    </source>
</evidence>
<organism evidence="1 2">
    <name type="scientific">Splendidivirga corallicola</name>
    <dbReference type="NCBI Taxonomy" id="3051826"/>
    <lineage>
        <taxon>Bacteria</taxon>
        <taxon>Pseudomonadati</taxon>
        <taxon>Bacteroidota</taxon>
        <taxon>Cytophagia</taxon>
        <taxon>Cytophagales</taxon>
        <taxon>Splendidivirgaceae</taxon>
        <taxon>Splendidivirga</taxon>
    </lineage>
</organism>
<proteinExistence type="predicted"/>
<dbReference type="Proteomes" id="UP001172082">
    <property type="component" value="Unassembled WGS sequence"/>
</dbReference>
<keyword evidence="2" id="KW-1185">Reference proteome</keyword>
<name>A0ABT8KNY1_9BACT</name>
<comment type="caution">
    <text evidence="1">The sequence shown here is derived from an EMBL/GenBank/DDBJ whole genome shotgun (WGS) entry which is preliminary data.</text>
</comment>
<gene>
    <name evidence="1" type="ORF">QQ008_07775</name>
</gene>
<dbReference type="EMBL" id="JAUJEA010000002">
    <property type="protein sequence ID" value="MDN5201255.1"/>
    <property type="molecule type" value="Genomic_DNA"/>
</dbReference>
<reference evidence="1" key="1">
    <citation type="submission" date="2023-06" db="EMBL/GenBank/DDBJ databases">
        <title>Genomic of Parafulvivirga corallium.</title>
        <authorList>
            <person name="Wang G."/>
        </authorList>
    </citation>
    <scope>NUCLEOTIDE SEQUENCE</scope>
    <source>
        <strain evidence="1">BMA10</strain>
    </source>
</reference>